<evidence type="ECO:0000313" key="4">
    <source>
        <dbReference type="Proteomes" id="UP000195221"/>
    </source>
</evidence>
<organism evidence="1 4">
    <name type="scientific">Caballeronia sordidicola</name>
    <name type="common">Burkholderia sordidicola</name>
    <dbReference type="NCBI Taxonomy" id="196367"/>
    <lineage>
        <taxon>Bacteria</taxon>
        <taxon>Pseudomonadati</taxon>
        <taxon>Pseudomonadota</taxon>
        <taxon>Betaproteobacteria</taxon>
        <taxon>Burkholderiales</taxon>
        <taxon>Burkholderiaceae</taxon>
        <taxon>Caballeronia</taxon>
    </lineage>
</organism>
<dbReference type="EMBL" id="NBTY01000113">
    <property type="protein sequence ID" value="OTP72352.1"/>
    <property type="molecule type" value="Genomic_DNA"/>
</dbReference>
<evidence type="ECO:0000313" key="3">
    <source>
        <dbReference type="Proteomes" id="UP000194546"/>
    </source>
</evidence>
<reference evidence="2 3" key="1">
    <citation type="submission" date="2017-03" db="EMBL/GenBank/DDBJ databases">
        <title>Genome analysis of strain PAMC 26510.</title>
        <authorList>
            <person name="Oh H.-M."/>
            <person name="Yang J.-A."/>
        </authorList>
    </citation>
    <scope>NUCLEOTIDE SEQUENCE [LARGE SCALE GENOMIC DNA]</scope>
    <source>
        <strain evidence="2 3">PAMC 26510</strain>
    </source>
</reference>
<proteinExistence type="predicted"/>
<dbReference type="Proteomes" id="UP000195221">
    <property type="component" value="Unassembled WGS sequence"/>
</dbReference>
<dbReference type="AlphaFoldDB" id="A0A242ME04"/>
<dbReference type="EMBL" id="NBTZ01000115">
    <property type="protein sequence ID" value="OTP69515.1"/>
    <property type="molecule type" value="Genomic_DNA"/>
</dbReference>
<comment type="caution">
    <text evidence="1">The sequence shown here is derived from an EMBL/GenBank/DDBJ whole genome shotgun (WGS) entry which is preliminary data.</text>
</comment>
<name>A0A242ME04_CABSO</name>
<sequence length="41" mass="4444">MATPSSNCSSSKVEAPSAMEARIFLSETDLHTQTIMVNRDS</sequence>
<evidence type="ECO:0000313" key="1">
    <source>
        <dbReference type="EMBL" id="OTP69515.1"/>
    </source>
</evidence>
<protein>
    <submittedName>
        <fullName evidence="1">Uncharacterized protein</fullName>
    </submittedName>
</protein>
<evidence type="ECO:0000313" key="2">
    <source>
        <dbReference type="EMBL" id="OTP72352.1"/>
    </source>
</evidence>
<accession>A0A242ME04</accession>
<gene>
    <name evidence="2" type="ORF">PAMC26510_21235</name>
    <name evidence="1" type="ORF">PAMC26577_31220</name>
</gene>
<dbReference type="Proteomes" id="UP000194546">
    <property type="component" value="Unassembled WGS sequence"/>
</dbReference>
<reference evidence="1 4" key="2">
    <citation type="submission" date="2017-03" db="EMBL/GenBank/DDBJ databases">
        <title>Genome analysis of strain PAMC 26577.</title>
        <authorList>
            <person name="Oh H.-M."/>
            <person name="Yang J.-A."/>
        </authorList>
    </citation>
    <scope>NUCLEOTIDE SEQUENCE [LARGE SCALE GENOMIC DNA]</scope>
    <source>
        <strain evidence="1 4">PAMC 26577</strain>
    </source>
</reference>